<dbReference type="Proteomes" id="UP000663829">
    <property type="component" value="Unassembled WGS sequence"/>
</dbReference>
<dbReference type="InterPro" id="IPR007484">
    <property type="entry name" value="Peptidase_M28"/>
</dbReference>
<dbReference type="EMBL" id="CAJOBC010078222">
    <property type="protein sequence ID" value="CAF4265829.1"/>
    <property type="molecule type" value="Genomic_DNA"/>
</dbReference>
<dbReference type="Pfam" id="PF04389">
    <property type="entry name" value="Peptidase_M28"/>
    <property type="match status" value="1"/>
</dbReference>
<dbReference type="SUPFAM" id="SSF53187">
    <property type="entry name" value="Zn-dependent exopeptidases"/>
    <property type="match status" value="1"/>
</dbReference>
<dbReference type="Proteomes" id="UP000681722">
    <property type="component" value="Unassembled WGS sequence"/>
</dbReference>
<dbReference type="SUPFAM" id="SSF52025">
    <property type="entry name" value="PA domain"/>
    <property type="match status" value="1"/>
</dbReference>
<evidence type="ECO:0000259" key="4">
    <source>
        <dbReference type="Pfam" id="PF02225"/>
    </source>
</evidence>
<dbReference type="OrthoDB" id="10013407at2759"/>
<dbReference type="PANTHER" id="PTHR12147">
    <property type="entry name" value="METALLOPEPTIDASE M28 FAMILY MEMBER"/>
    <property type="match status" value="1"/>
</dbReference>
<evidence type="ECO:0000313" key="7">
    <source>
        <dbReference type="EMBL" id="CAF4265829.1"/>
    </source>
</evidence>
<comment type="cofactor">
    <cofactor evidence="1">
        <name>Zn(2+)</name>
        <dbReference type="ChEBI" id="CHEBI:29105"/>
    </cofactor>
</comment>
<dbReference type="AlphaFoldDB" id="A0A815IZT0"/>
<dbReference type="GO" id="GO:0008235">
    <property type="term" value="F:metalloexopeptidase activity"/>
    <property type="evidence" value="ECO:0007669"/>
    <property type="project" value="InterPro"/>
</dbReference>
<evidence type="ECO:0008006" key="9">
    <source>
        <dbReference type="Google" id="ProtNLM"/>
    </source>
</evidence>
<dbReference type="InterPro" id="IPR046450">
    <property type="entry name" value="PA_dom_sf"/>
</dbReference>
<accession>A0A815IZT0</accession>
<evidence type="ECO:0000256" key="2">
    <source>
        <dbReference type="ARBA" id="ARBA00005634"/>
    </source>
</evidence>
<keyword evidence="3" id="KW-1133">Transmembrane helix</keyword>
<feature type="domain" description="PA" evidence="4">
    <location>
        <begin position="177"/>
        <end position="261"/>
    </location>
</feature>
<evidence type="ECO:0000256" key="3">
    <source>
        <dbReference type="SAM" id="Phobius"/>
    </source>
</evidence>
<name>A0A815IZT0_9BILA</name>
<dbReference type="PANTHER" id="PTHR12147:SF26">
    <property type="entry name" value="PEPTIDASE M28 DOMAIN-CONTAINING PROTEIN"/>
    <property type="match status" value="1"/>
</dbReference>
<evidence type="ECO:0000259" key="5">
    <source>
        <dbReference type="Pfam" id="PF04389"/>
    </source>
</evidence>
<keyword evidence="3" id="KW-0472">Membrane</keyword>
<comment type="caution">
    <text evidence="6">The sequence shown here is derived from an EMBL/GenBank/DDBJ whole genome shotgun (WGS) entry which is preliminary data.</text>
</comment>
<dbReference type="GO" id="GO:0006508">
    <property type="term" value="P:proteolysis"/>
    <property type="evidence" value="ECO:0007669"/>
    <property type="project" value="InterPro"/>
</dbReference>
<keyword evidence="3" id="KW-0812">Transmembrane</keyword>
<reference evidence="6" key="1">
    <citation type="submission" date="2021-02" db="EMBL/GenBank/DDBJ databases">
        <authorList>
            <person name="Nowell W R."/>
        </authorList>
    </citation>
    <scope>NUCLEOTIDE SEQUENCE</scope>
</reference>
<feature type="domain" description="Peptidase M28" evidence="5">
    <location>
        <begin position="286"/>
        <end position="516"/>
    </location>
</feature>
<dbReference type="Gene3D" id="3.40.630.10">
    <property type="entry name" value="Zn peptidases"/>
    <property type="match status" value="1"/>
</dbReference>
<gene>
    <name evidence="6" type="ORF">GPM918_LOCUS32073</name>
    <name evidence="7" type="ORF">SRO942_LOCUS32730</name>
</gene>
<evidence type="ECO:0000256" key="1">
    <source>
        <dbReference type="ARBA" id="ARBA00001947"/>
    </source>
</evidence>
<keyword evidence="8" id="KW-1185">Reference proteome</keyword>
<dbReference type="EMBL" id="CAJNOQ010016151">
    <property type="protein sequence ID" value="CAF1375609.1"/>
    <property type="molecule type" value="Genomic_DNA"/>
</dbReference>
<evidence type="ECO:0000313" key="6">
    <source>
        <dbReference type="EMBL" id="CAF1375609.1"/>
    </source>
</evidence>
<evidence type="ECO:0000313" key="8">
    <source>
        <dbReference type="Proteomes" id="UP000663829"/>
    </source>
</evidence>
<dbReference type="InterPro" id="IPR045175">
    <property type="entry name" value="M28_fam"/>
</dbReference>
<dbReference type="InterPro" id="IPR003137">
    <property type="entry name" value="PA_domain"/>
</dbReference>
<proteinExistence type="inferred from homology"/>
<dbReference type="Pfam" id="PF02225">
    <property type="entry name" value="PA"/>
    <property type="match status" value="1"/>
</dbReference>
<dbReference type="Gene3D" id="3.50.30.30">
    <property type="match status" value="1"/>
</dbReference>
<protein>
    <recommendedName>
        <fullName evidence="9">Peptide hydrolase</fullName>
    </recommendedName>
</protein>
<organism evidence="6 8">
    <name type="scientific">Didymodactylos carnosus</name>
    <dbReference type="NCBI Taxonomy" id="1234261"/>
    <lineage>
        <taxon>Eukaryota</taxon>
        <taxon>Metazoa</taxon>
        <taxon>Spiralia</taxon>
        <taxon>Gnathifera</taxon>
        <taxon>Rotifera</taxon>
        <taxon>Eurotatoria</taxon>
        <taxon>Bdelloidea</taxon>
        <taxon>Philodinida</taxon>
        <taxon>Philodinidae</taxon>
        <taxon>Didymodactylos</taxon>
    </lineage>
</organism>
<feature type="transmembrane region" description="Helical" evidence="3">
    <location>
        <begin position="26"/>
        <end position="50"/>
    </location>
</feature>
<sequence length="567" mass="63006">MNNSKNISDDVSIHHATTTNKNISKFLGLMIVLLIVILALVAAILGFLIVKLNKTQNIIINNSSSPSILSDSITIDQILIHLNEFQRIAVESNGTRHINSIGFNKTVDYIYNHLTQKTNLDVHKQYFDVPNFALNSTPILISYINGQRFDYIYDVNFTHMQFSGPTLNWPTTGYPTTHVPNLGCTDLDWEQVQANDKVAIVKRGDCTYREKTVLASKYNVRGVLFYNDGISSEREKPVMAGVPTDTKFPCFSLSYQAGLQLAQNTQTTSIVMNIVVKPLPPTIVTNVCADTKTGDKTQTIVIGSHSDSVAAGSGINDNGSGTAATLVIATNLDHFLSKQSSVYSAYAYRVRFCWWGAEESGLVGSTEHIHRANTSTEIGNRTIDYLVNLNFDMLASPNFVIAIYDGNTANNVSTPLSAIVGSIKLTQLFINYFTTKNMPWDSKIFDGRSDYGPFLFAGIVCSGLSAGVDLTKTKEQRDRYYRLLNEEGGMANVVYDPCYHQQCDTIENINPVIYEILVKAAAYMIEYLGQLNDLKTWLYPNGQTTRSLPSLNINDVVLNNYYRAKDL</sequence>
<comment type="similarity">
    <text evidence="2">Belongs to the peptidase M28 family. M28B subfamily.</text>
</comment>